<dbReference type="PANTHER" id="PTHR33824:SF7">
    <property type="entry name" value="POLYKETIDE CYCLASE_DEHYDRASE AND LIPID TRANSPORT SUPERFAMILY PROTEIN"/>
    <property type="match status" value="1"/>
</dbReference>
<name>A0A9J7BHD0_9BACT</name>
<proteinExistence type="inferred from homology"/>
<dbReference type="InterPro" id="IPR005031">
    <property type="entry name" value="COQ10_START"/>
</dbReference>
<organism evidence="4 5">
    <name type="scientific">Occallatibacter riparius</name>
    <dbReference type="NCBI Taxonomy" id="1002689"/>
    <lineage>
        <taxon>Bacteria</taxon>
        <taxon>Pseudomonadati</taxon>
        <taxon>Acidobacteriota</taxon>
        <taxon>Terriglobia</taxon>
        <taxon>Terriglobales</taxon>
        <taxon>Acidobacteriaceae</taxon>
        <taxon>Occallatibacter</taxon>
    </lineage>
</organism>
<gene>
    <name evidence="4" type="ORF">MOP44_16645</name>
</gene>
<dbReference type="RefSeq" id="WP_260791338.1">
    <property type="nucleotide sequence ID" value="NZ_CP093313.1"/>
</dbReference>
<dbReference type="InterPro" id="IPR023393">
    <property type="entry name" value="START-like_dom_sf"/>
</dbReference>
<feature type="domain" description="Coenzyme Q-binding protein COQ10 START" evidence="3">
    <location>
        <begin position="47"/>
        <end position="133"/>
    </location>
</feature>
<keyword evidence="5" id="KW-1185">Reference proteome</keyword>
<evidence type="ECO:0000256" key="1">
    <source>
        <dbReference type="ARBA" id="ARBA00008918"/>
    </source>
</evidence>
<dbReference type="EMBL" id="CP093313">
    <property type="protein sequence ID" value="UWZ82200.1"/>
    <property type="molecule type" value="Genomic_DNA"/>
</dbReference>
<sequence>MADALRETPNREDLPRVGSAGVIENGRYMPPPADMDGKTWVRTTALVQASPLDCYELWRNYNAVPLWQEQIKEVRITGPKISHWVWDVDGKTTEWDEELMQDEPGKRIAWRTIQGDAYNAGEVIFDEAPGGRGTLITYLQEFGEGKAKTAIDTVRNRNPKQSVIENLRHFKAFMETGEIPRTQGQPHGPRGMSGNLKAELYGEHIKTPPGLKRAS</sequence>
<accession>A0A9J7BHD0</accession>
<feature type="compositionally biased region" description="Basic and acidic residues" evidence="2">
    <location>
        <begin position="1"/>
        <end position="15"/>
    </location>
</feature>
<dbReference type="Proteomes" id="UP001059380">
    <property type="component" value="Chromosome"/>
</dbReference>
<dbReference type="InterPro" id="IPR047137">
    <property type="entry name" value="ORF3"/>
</dbReference>
<dbReference type="Pfam" id="PF03364">
    <property type="entry name" value="Polyketide_cyc"/>
    <property type="match status" value="1"/>
</dbReference>
<dbReference type="KEGG" id="orp:MOP44_16645"/>
<feature type="region of interest" description="Disordered" evidence="2">
    <location>
        <begin position="1"/>
        <end position="29"/>
    </location>
</feature>
<reference evidence="4" key="1">
    <citation type="submission" date="2021-04" db="EMBL/GenBank/DDBJ databases">
        <title>Phylogenetic analysis of Acidobacteriaceae.</title>
        <authorList>
            <person name="Qiu L."/>
            <person name="Zhang Q."/>
        </authorList>
    </citation>
    <scope>NUCLEOTIDE SEQUENCE</scope>
    <source>
        <strain evidence="4">DSM 25168</strain>
    </source>
</reference>
<dbReference type="Gene3D" id="3.30.530.20">
    <property type="match status" value="1"/>
</dbReference>
<dbReference type="SUPFAM" id="SSF55961">
    <property type="entry name" value="Bet v1-like"/>
    <property type="match status" value="1"/>
</dbReference>
<evidence type="ECO:0000313" key="5">
    <source>
        <dbReference type="Proteomes" id="UP001059380"/>
    </source>
</evidence>
<dbReference type="PANTHER" id="PTHR33824">
    <property type="entry name" value="POLYKETIDE CYCLASE/DEHYDRASE AND LIPID TRANSPORT SUPERFAMILY PROTEIN"/>
    <property type="match status" value="1"/>
</dbReference>
<evidence type="ECO:0000313" key="4">
    <source>
        <dbReference type="EMBL" id="UWZ82200.1"/>
    </source>
</evidence>
<evidence type="ECO:0000256" key="2">
    <source>
        <dbReference type="SAM" id="MobiDB-lite"/>
    </source>
</evidence>
<evidence type="ECO:0000259" key="3">
    <source>
        <dbReference type="Pfam" id="PF03364"/>
    </source>
</evidence>
<dbReference type="AlphaFoldDB" id="A0A9J7BHD0"/>
<comment type="similarity">
    <text evidence="1">Belongs to the ribosome association toxin RatA family.</text>
</comment>
<protein>
    <submittedName>
        <fullName evidence="4">ATPase</fullName>
    </submittedName>
</protein>